<dbReference type="Pfam" id="PF00083">
    <property type="entry name" value="Sugar_tr"/>
    <property type="match status" value="1"/>
</dbReference>
<sequence>MAVGAKANRYNVLIALFVTLGSFTYGYNSSVTAGVIGLPSFFEYLDIDTSTAQGNSIVGAINGVFLGGGAIGCWTLAWIADTIGRRRTIQVVCIICVISAAIQTGSVHVAMFLVGRLLNGFGVGMINCVIPLFQSEISPAAQRGRLVGFHGFILVAGYSCGGWTTFGTYHATNAALQWRLPLALPILAPLLLLCGSPWIPESPRWLVGRGYGEQGMKVLEALHRTEDDQNAAAAQAEYEHIQAQVAIEAEEQVGLPRLASVIWSHHHWDHTGSMELFPKTTELVVGPGFKAAQHLLPGFPHLVDSPVDSAALEGHVLTEIGFQGSFEIGGSRAYDFFGDGSFYLLVFADTPGHCLGHMCGLTRTTGGSNLYSWKISKSKLHG</sequence>
<dbReference type="PANTHER" id="PTHR48022:SF38">
    <property type="entry name" value="MAJOR FACILITATOR SUPERFAMILY (MFS) PROFILE DOMAIN-CONTAINING PROTEIN-RELATED"/>
    <property type="match status" value="1"/>
</dbReference>
<dbReference type="InterPro" id="IPR003663">
    <property type="entry name" value="Sugar/inositol_transpt"/>
</dbReference>
<comment type="similarity">
    <text evidence="2">Belongs to the major facilitator superfamily. Sugar transporter (TC 2.A.1.1) family.</text>
</comment>
<dbReference type="InterPro" id="IPR036259">
    <property type="entry name" value="MFS_trans_sf"/>
</dbReference>
<feature type="transmembrane region" description="Helical" evidence="7">
    <location>
        <begin position="57"/>
        <end position="79"/>
    </location>
</feature>
<dbReference type="PRINTS" id="PR00171">
    <property type="entry name" value="SUGRTRNSPORT"/>
</dbReference>
<evidence type="ECO:0000256" key="6">
    <source>
        <dbReference type="ARBA" id="ARBA00023136"/>
    </source>
</evidence>
<dbReference type="PROSITE" id="PS00217">
    <property type="entry name" value="SUGAR_TRANSPORT_2"/>
    <property type="match status" value="1"/>
</dbReference>
<dbReference type="InterPro" id="IPR005828">
    <property type="entry name" value="MFS_sugar_transport-like"/>
</dbReference>
<name>A0ABR4HQT0_9EURO</name>
<dbReference type="Gene3D" id="3.60.15.10">
    <property type="entry name" value="Ribonuclease Z/Hydroxyacylglutathione hydrolase-like"/>
    <property type="match status" value="1"/>
</dbReference>
<keyword evidence="5 7" id="KW-1133">Transmembrane helix</keyword>
<feature type="transmembrane region" description="Helical" evidence="7">
    <location>
        <begin position="91"/>
        <end position="111"/>
    </location>
</feature>
<dbReference type="InterPro" id="IPR020846">
    <property type="entry name" value="MFS_dom"/>
</dbReference>
<feature type="transmembrane region" description="Helical" evidence="7">
    <location>
        <begin position="146"/>
        <end position="166"/>
    </location>
</feature>
<comment type="subcellular location">
    <subcellularLocation>
        <location evidence="1">Membrane</location>
        <topology evidence="1">Multi-pass membrane protein</topology>
    </subcellularLocation>
</comment>
<feature type="transmembrane region" description="Helical" evidence="7">
    <location>
        <begin position="178"/>
        <end position="199"/>
    </location>
</feature>
<dbReference type="SUPFAM" id="SSF56281">
    <property type="entry name" value="Metallo-hydrolase/oxidoreductase"/>
    <property type="match status" value="1"/>
</dbReference>
<dbReference type="PANTHER" id="PTHR48022">
    <property type="entry name" value="PLASTIDIC GLUCOSE TRANSPORTER 4"/>
    <property type="match status" value="1"/>
</dbReference>
<dbReference type="Proteomes" id="UP001610335">
    <property type="component" value="Unassembled WGS sequence"/>
</dbReference>
<keyword evidence="4 7" id="KW-0812">Transmembrane</keyword>
<evidence type="ECO:0000259" key="8">
    <source>
        <dbReference type="PROSITE" id="PS50850"/>
    </source>
</evidence>
<evidence type="ECO:0000256" key="7">
    <source>
        <dbReference type="SAM" id="Phobius"/>
    </source>
</evidence>
<proteinExistence type="inferred from homology"/>
<evidence type="ECO:0000313" key="9">
    <source>
        <dbReference type="EMBL" id="KAL2817751.1"/>
    </source>
</evidence>
<protein>
    <recommendedName>
        <fullName evidence="8">Major facilitator superfamily (MFS) profile domain-containing protein</fullName>
    </recommendedName>
</protein>
<reference evidence="9 10" key="1">
    <citation type="submission" date="2024-07" db="EMBL/GenBank/DDBJ databases">
        <title>Section-level genome sequencing and comparative genomics of Aspergillus sections Usti and Cavernicolus.</title>
        <authorList>
            <consortium name="Lawrence Berkeley National Laboratory"/>
            <person name="Nybo J.L."/>
            <person name="Vesth T.C."/>
            <person name="Theobald S."/>
            <person name="Frisvad J.C."/>
            <person name="Larsen T.O."/>
            <person name="Kjaerboelling I."/>
            <person name="Rothschild-Mancinelli K."/>
            <person name="Lyhne E.K."/>
            <person name="Kogle M.E."/>
            <person name="Barry K."/>
            <person name="Clum A."/>
            <person name="Na H."/>
            <person name="Ledsgaard L."/>
            <person name="Lin J."/>
            <person name="Lipzen A."/>
            <person name="Kuo A."/>
            <person name="Riley R."/>
            <person name="Mondo S."/>
            <person name="LaButti K."/>
            <person name="Haridas S."/>
            <person name="Pangalinan J."/>
            <person name="Salamov A.A."/>
            <person name="Simmons B.A."/>
            <person name="Magnuson J.K."/>
            <person name="Chen J."/>
            <person name="Drula E."/>
            <person name="Henrissat B."/>
            <person name="Wiebenga A."/>
            <person name="Lubbers R.J."/>
            <person name="Gomes A.C."/>
            <person name="Makela M.R."/>
            <person name="Stajich J."/>
            <person name="Grigoriev I.V."/>
            <person name="Mortensen U.H."/>
            <person name="De vries R.P."/>
            <person name="Baker S.E."/>
            <person name="Andersen M.R."/>
        </authorList>
    </citation>
    <scope>NUCLEOTIDE SEQUENCE [LARGE SCALE GENOMIC DNA]</scope>
    <source>
        <strain evidence="9 10">CBS 600.67</strain>
    </source>
</reference>
<evidence type="ECO:0000256" key="4">
    <source>
        <dbReference type="ARBA" id="ARBA00022692"/>
    </source>
</evidence>
<gene>
    <name evidence="9" type="ORF">BDW59DRAFT_165798</name>
</gene>
<dbReference type="InterPro" id="IPR005829">
    <property type="entry name" value="Sugar_transporter_CS"/>
</dbReference>
<keyword evidence="6 7" id="KW-0472">Membrane</keyword>
<dbReference type="InterPro" id="IPR036866">
    <property type="entry name" value="RibonucZ/Hydroxyglut_hydro"/>
</dbReference>
<evidence type="ECO:0000256" key="2">
    <source>
        <dbReference type="ARBA" id="ARBA00010992"/>
    </source>
</evidence>
<dbReference type="InterPro" id="IPR050360">
    <property type="entry name" value="MFS_Sugar_Transporters"/>
</dbReference>
<evidence type="ECO:0000256" key="1">
    <source>
        <dbReference type="ARBA" id="ARBA00004141"/>
    </source>
</evidence>
<evidence type="ECO:0000256" key="5">
    <source>
        <dbReference type="ARBA" id="ARBA00022989"/>
    </source>
</evidence>
<keyword evidence="3" id="KW-0813">Transport</keyword>
<dbReference type="SUPFAM" id="SSF103473">
    <property type="entry name" value="MFS general substrate transporter"/>
    <property type="match status" value="1"/>
</dbReference>
<evidence type="ECO:0000256" key="3">
    <source>
        <dbReference type="ARBA" id="ARBA00022448"/>
    </source>
</evidence>
<dbReference type="EMBL" id="JBFXLS010000089">
    <property type="protein sequence ID" value="KAL2817751.1"/>
    <property type="molecule type" value="Genomic_DNA"/>
</dbReference>
<dbReference type="PROSITE" id="PS50850">
    <property type="entry name" value="MFS"/>
    <property type="match status" value="1"/>
</dbReference>
<accession>A0ABR4HQT0</accession>
<keyword evidence="10" id="KW-1185">Reference proteome</keyword>
<organism evidence="9 10">
    <name type="scientific">Aspergillus cavernicola</name>
    <dbReference type="NCBI Taxonomy" id="176166"/>
    <lineage>
        <taxon>Eukaryota</taxon>
        <taxon>Fungi</taxon>
        <taxon>Dikarya</taxon>
        <taxon>Ascomycota</taxon>
        <taxon>Pezizomycotina</taxon>
        <taxon>Eurotiomycetes</taxon>
        <taxon>Eurotiomycetidae</taxon>
        <taxon>Eurotiales</taxon>
        <taxon>Aspergillaceae</taxon>
        <taxon>Aspergillus</taxon>
        <taxon>Aspergillus subgen. Nidulantes</taxon>
    </lineage>
</organism>
<feature type="domain" description="Major facilitator superfamily (MFS) profile" evidence="8">
    <location>
        <begin position="14"/>
        <end position="382"/>
    </location>
</feature>
<dbReference type="Gene3D" id="1.20.1250.20">
    <property type="entry name" value="MFS general substrate transporter like domains"/>
    <property type="match status" value="1"/>
</dbReference>
<evidence type="ECO:0000313" key="10">
    <source>
        <dbReference type="Proteomes" id="UP001610335"/>
    </source>
</evidence>
<comment type="caution">
    <text evidence="9">The sequence shown here is derived from an EMBL/GenBank/DDBJ whole genome shotgun (WGS) entry which is preliminary data.</text>
</comment>